<dbReference type="PANTHER" id="PTHR46558:SF11">
    <property type="entry name" value="HTH-TYPE TRANSCRIPTIONAL REGULATOR XRE"/>
    <property type="match status" value="1"/>
</dbReference>
<dbReference type="Proteomes" id="UP000216961">
    <property type="component" value="Unassembled WGS sequence"/>
</dbReference>
<dbReference type="InterPro" id="IPR010982">
    <property type="entry name" value="Lambda_DNA-bd_dom_sf"/>
</dbReference>
<accession>A0A268FCZ2</accession>
<evidence type="ECO:0000256" key="1">
    <source>
        <dbReference type="ARBA" id="ARBA00023125"/>
    </source>
</evidence>
<protein>
    <submittedName>
        <fullName evidence="2">Uncharacterized protein</fullName>
    </submittedName>
</protein>
<keyword evidence="1" id="KW-0238">DNA-binding</keyword>
<dbReference type="InterPro" id="IPR001387">
    <property type="entry name" value="Cro/C1-type_HTH"/>
</dbReference>
<dbReference type="KEGG" id="bcir:C2I06_24375"/>
<dbReference type="SMART" id="SM00530">
    <property type="entry name" value="HTH_XRE"/>
    <property type="match status" value="1"/>
</dbReference>
<dbReference type="Gene3D" id="1.10.260.40">
    <property type="entry name" value="lambda repressor-like DNA-binding domains"/>
    <property type="match status" value="1"/>
</dbReference>
<sequence>MNFPERLRQLRKSANISQQTLGNAMNVTKVSISGYETGNRKPDTDTLQKLADYFDVSTDYLLGRSEAKETRASYHSKVSDNSMTSEEAELLTQLQKYPTLYNHLISNPEKAVSQLYRLWRFLEDEKQNK</sequence>
<dbReference type="SUPFAM" id="SSF47413">
    <property type="entry name" value="lambda repressor-like DNA-binding domains"/>
    <property type="match status" value="1"/>
</dbReference>
<dbReference type="CDD" id="cd00093">
    <property type="entry name" value="HTH_XRE"/>
    <property type="match status" value="1"/>
</dbReference>
<evidence type="ECO:0000313" key="2">
    <source>
        <dbReference type="EMBL" id="PAD83243.1"/>
    </source>
</evidence>
<dbReference type="Pfam" id="PF01381">
    <property type="entry name" value="HTH_3"/>
    <property type="match status" value="1"/>
</dbReference>
<dbReference type="PROSITE" id="PS50943">
    <property type="entry name" value="HTH_CROC1"/>
    <property type="match status" value="1"/>
</dbReference>
<gene>
    <name evidence="2" type="ORF">CHH57_10480</name>
</gene>
<dbReference type="GO" id="GO:0003677">
    <property type="term" value="F:DNA binding"/>
    <property type="evidence" value="ECO:0007669"/>
    <property type="project" value="UniProtKB-KW"/>
</dbReference>
<dbReference type="AlphaFoldDB" id="A0A268FCZ2"/>
<comment type="caution">
    <text evidence="2">The sequence shown here is derived from an EMBL/GenBank/DDBJ whole genome shotgun (WGS) entry which is preliminary data.</text>
</comment>
<organism evidence="2 3">
    <name type="scientific">Niallia circulans</name>
    <name type="common">Bacillus circulans</name>
    <dbReference type="NCBI Taxonomy" id="1397"/>
    <lineage>
        <taxon>Bacteria</taxon>
        <taxon>Bacillati</taxon>
        <taxon>Bacillota</taxon>
        <taxon>Bacilli</taxon>
        <taxon>Bacillales</taxon>
        <taxon>Bacillaceae</taxon>
        <taxon>Niallia</taxon>
    </lineage>
</organism>
<dbReference type="RefSeq" id="WP_095330188.1">
    <property type="nucleotide sequence ID" value="NZ_CP026031.1"/>
</dbReference>
<evidence type="ECO:0000313" key="3">
    <source>
        <dbReference type="Proteomes" id="UP000216961"/>
    </source>
</evidence>
<dbReference type="PANTHER" id="PTHR46558">
    <property type="entry name" value="TRACRIPTIONAL REGULATORY PROTEIN-RELATED-RELATED"/>
    <property type="match status" value="1"/>
</dbReference>
<dbReference type="EMBL" id="NPBQ01000064">
    <property type="protein sequence ID" value="PAD83243.1"/>
    <property type="molecule type" value="Genomic_DNA"/>
</dbReference>
<proteinExistence type="predicted"/>
<name>A0A268FCZ2_NIACI</name>
<reference evidence="2 3" key="1">
    <citation type="submission" date="2017-07" db="EMBL/GenBank/DDBJ databases">
        <title>Isolation and whole genome analysis of endospore-forming bacteria from heroin.</title>
        <authorList>
            <person name="Kalinowski J."/>
            <person name="Ahrens B."/>
            <person name="Al-Dilaimi A."/>
            <person name="Winkler A."/>
            <person name="Wibberg D."/>
            <person name="Schleenbecker U."/>
            <person name="Ruckert C."/>
            <person name="Wolfel R."/>
            <person name="Grass G."/>
        </authorList>
    </citation>
    <scope>NUCLEOTIDE SEQUENCE [LARGE SCALE GENOMIC DNA]</scope>
    <source>
        <strain evidence="2 3">7521-2</strain>
    </source>
</reference>